<evidence type="ECO:0000313" key="5">
    <source>
        <dbReference type="Proteomes" id="UP000053732"/>
    </source>
</evidence>
<dbReference type="InterPro" id="IPR002110">
    <property type="entry name" value="Ankyrin_rpt"/>
</dbReference>
<dbReference type="InterPro" id="IPR050889">
    <property type="entry name" value="Dendritic_Spine_Reg/Scaffold"/>
</dbReference>
<dbReference type="Proteomes" id="UP000053732">
    <property type="component" value="Unassembled WGS sequence"/>
</dbReference>
<keyword evidence="1" id="KW-0677">Repeat</keyword>
<feature type="repeat" description="ANK" evidence="3">
    <location>
        <begin position="51"/>
        <end position="83"/>
    </location>
</feature>
<dbReference type="PANTHER" id="PTHR24166:SF48">
    <property type="entry name" value="PROTEIN VAPYRIN"/>
    <property type="match status" value="1"/>
</dbReference>
<dbReference type="STRING" id="1429867.A0A0G4PN71"/>
<dbReference type="SMART" id="SM00248">
    <property type="entry name" value="ANK"/>
    <property type="match status" value="7"/>
</dbReference>
<dbReference type="Pfam" id="PF12796">
    <property type="entry name" value="Ank_2"/>
    <property type="match status" value="3"/>
</dbReference>
<dbReference type="EMBL" id="HG793156">
    <property type="protein sequence ID" value="CRL27626.1"/>
    <property type="molecule type" value="Genomic_DNA"/>
</dbReference>
<dbReference type="InterPro" id="IPR036770">
    <property type="entry name" value="Ankyrin_rpt-contain_sf"/>
</dbReference>
<dbReference type="PROSITE" id="PS50088">
    <property type="entry name" value="ANK_REPEAT"/>
    <property type="match status" value="4"/>
</dbReference>
<gene>
    <name evidence="4" type="ORF">PCAMFM013_S023g000084</name>
</gene>
<proteinExistence type="predicted"/>
<keyword evidence="2 3" id="KW-0040">ANK repeat</keyword>
<keyword evidence="5" id="KW-1185">Reference proteome</keyword>
<dbReference type="AlphaFoldDB" id="A0A0G4PN71"/>
<dbReference type="PANTHER" id="PTHR24166">
    <property type="entry name" value="ROLLING PEBBLES, ISOFORM B"/>
    <property type="match status" value="1"/>
</dbReference>
<name>A0A0G4PN71_PENC3</name>
<evidence type="ECO:0000256" key="2">
    <source>
        <dbReference type="ARBA" id="ARBA00023043"/>
    </source>
</evidence>
<dbReference type="PROSITE" id="PS50297">
    <property type="entry name" value="ANK_REP_REGION"/>
    <property type="match status" value="3"/>
</dbReference>
<organism evidence="4 5">
    <name type="scientific">Penicillium camemberti (strain FM 013)</name>
    <dbReference type="NCBI Taxonomy" id="1429867"/>
    <lineage>
        <taxon>Eukaryota</taxon>
        <taxon>Fungi</taxon>
        <taxon>Dikarya</taxon>
        <taxon>Ascomycota</taxon>
        <taxon>Pezizomycotina</taxon>
        <taxon>Eurotiomycetes</taxon>
        <taxon>Eurotiomycetidae</taxon>
        <taxon>Eurotiales</taxon>
        <taxon>Aspergillaceae</taxon>
        <taxon>Penicillium</taxon>
    </lineage>
</organism>
<feature type="repeat" description="ANK" evidence="3">
    <location>
        <begin position="317"/>
        <end position="341"/>
    </location>
</feature>
<feature type="repeat" description="ANK" evidence="3">
    <location>
        <begin position="284"/>
        <end position="316"/>
    </location>
</feature>
<evidence type="ECO:0000313" key="4">
    <source>
        <dbReference type="EMBL" id="CRL27626.1"/>
    </source>
</evidence>
<evidence type="ECO:0000256" key="1">
    <source>
        <dbReference type="ARBA" id="ARBA00022737"/>
    </source>
</evidence>
<protein>
    <submittedName>
        <fullName evidence="4">Ankyrin repeat-containing domain</fullName>
    </submittedName>
</protein>
<evidence type="ECO:0000256" key="3">
    <source>
        <dbReference type="PROSITE-ProRule" id="PRU00023"/>
    </source>
</evidence>
<sequence length="361" mass="38570">MTLSLLPAELLISIANHLLSSPQALNCLAQTSRLLYQITNPILYKNQIVHNESSALLWAAERGKPAPCRRLLSEGANPNIKDSHKRTPLSWAAGNGHADIVSILLSTAQTDPNARDAYFQIPLFWAAGNGLRSCTHIPWGHPPSYARELATADYLGIVKLLLSTINIQPDLRNLRGETPLSVAAGEGEESIVEELLRTGNVDPNSKDRFGQVPLMAAAENGHLGVVKRLIGIEGLEADARSHEGFSAFTVAACYGHAEIVKLLLTVPTVDPNQKKEVDPNMASDGVTALMVAANQGRNGIMQSLIAGGAEPDVKDSGGKTPLMIAVHEGNVEAVEILLSTGRVAADFDLAMRGVAFFLSQS</sequence>
<dbReference type="Gene3D" id="1.25.40.20">
    <property type="entry name" value="Ankyrin repeat-containing domain"/>
    <property type="match status" value="3"/>
</dbReference>
<reference evidence="4 5" key="1">
    <citation type="journal article" date="2014" name="Nat. Commun.">
        <title>Multiple recent horizontal transfers of a large genomic region in cheese making fungi.</title>
        <authorList>
            <person name="Cheeseman K."/>
            <person name="Ropars J."/>
            <person name="Renault P."/>
            <person name="Dupont J."/>
            <person name="Gouzy J."/>
            <person name="Branca A."/>
            <person name="Abraham A.L."/>
            <person name="Ceppi M."/>
            <person name="Conseiller E."/>
            <person name="Debuchy R."/>
            <person name="Malagnac F."/>
            <person name="Goarin A."/>
            <person name="Silar P."/>
            <person name="Lacoste S."/>
            <person name="Sallet E."/>
            <person name="Bensimon A."/>
            <person name="Giraud T."/>
            <person name="Brygoo Y."/>
        </authorList>
    </citation>
    <scope>NUCLEOTIDE SEQUENCE [LARGE SCALE GENOMIC DNA]</scope>
    <source>
        <strain evidence="5">FM 013</strain>
    </source>
</reference>
<feature type="repeat" description="ANK" evidence="3">
    <location>
        <begin position="175"/>
        <end position="199"/>
    </location>
</feature>
<accession>A0A0G4PN71</accession>
<dbReference type="SUPFAM" id="SSF48403">
    <property type="entry name" value="Ankyrin repeat"/>
    <property type="match status" value="1"/>
</dbReference>